<dbReference type="PROSITE" id="PS51450">
    <property type="entry name" value="LRR"/>
    <property type="match status" value="1"/>
</dbReference>
<protein>
    <submittedName>
        <fullName evidence="5">Uncharacterized protein</fullName>
    </submittedName>
</protein>
<accession>A0AAV4T9E4</accession>
<dbReference type="AlphaFoldDB" id="A0AAV4T9E4"/>
<sequence length="228" mass="25030">MEISVVLRSSKITIPHKVLWKVKAMGIRGKSELQGEMSSLYTRDGQTTALGPIPALRKFFQMGAKRIIPFVLIIRFSLAVLPTVQFIDSKIHEKSPLCDLGCKCPEQEQNFVIMDCSQRGISKLPTSLEFGHPISVINFQSNRIKSLEMSTFARVDNIEELDLSANQITQIQNFTFAPLPLAGAAQTLAQLLDGGGPGSPGRHAQPESAGDRAQRHSATEQHGFPSHP</sequence>
<dbReference type="Proteomes" id="UP001054837">
    <property type="component" value="Unassembled WGS sequence"/>
</dbReference>
<name>A0AAV4T9E4_9ARAC</name>
<evidence type="ECO:0000313" key="5">
    <source>
        <dbReference type="EMBL" id="GIY41537.1"/>
    </source>
</evidence>
<keyword evidence="2" id="KW-0732">Signal</keyword>
<dbReference type="InterPro" id="IPR001611">
    <property type="entry name" value="Leu-rich_rpt"/>
</dbReference>
<gene>
    <name evidence="5" type="ORF">CDAR_553461</name>
</gene>
<dbReference type="GO" id="GO:0005886">
    <property type="term" value="C:plasma membrane"/>
    <property type="evidence" value="ECO:0007669"/>
    <property type="project" value="TreeGrafter"/>
</dbReference>
<evidence type="ECO:0000256" key="3">
    <source>
        <dbReference type="ARBA" id="ARBA00022737"/>
    </source>
</evidence>
<keyword evidence="3" id="KW-0677">Repeat</keyword>
<keyword evidence="1" id="KW-0433">Leucine-rich repeat</keyword>
<dbReference type="Gene3D" id="3.80.10.10">
    <property type="entry name" value="Ribonuclease Inhibitor"/>
    <property type="match status" value="1"/>
</dbReference>
<dbReference type="SUPFAM" id="SSF52058">
    <property type="entry name" value="L domain-like"/>
    <property type="match status" value="1"/>
</dbReference>
<comment type="caution">
    <text evidence="5">The sequence shown here is derived from an EMBL/GenBank/DDBJ whole genome shotgun (WGS) entry which is preliminary data.</text>
</comment>
<dbReference type="PANTHER" id="PTHR24369">
    <property type="entry name" value="ANTIGEN BSP, PUTATIVE-RELATED"/>
    <property type="match status" value="1"/>
</dbReference>
<proteinExistence type="predicted"/>
<evidence type="ECO:0000313" key="6">
    <source>
        <dbReference type="Proteomes" id="UP001054837"/>
    </source>
</evidence>
<feature type="region of interest" description="Disordered" evidence="4">
    <location>
        <begin position="191"/>
        <end position="228"/>
    </location>
</feature>
<feature type="compositionally biased region" description="Basic and acidic residues" evidence="4">
    <location>
        <begin position="209"/>
        <end position="219"/>
    </location>
</feature>
<keyword evidence="6" id="KW-1185">Reference proteome</keyword>
<evidence type="ECO:0000256" key="4">
    <source>
        <dbReference type="SAM" id="MobiDB-lite"/>
    </source>
</evidence>
<dbReference type="Pfam" id="PF13855">
    <property type="entry name" value="LRR_8"/>
    <property type="match status" value="1"/>
</dbReference>
<dbReference type="PANTHER" id="PTHR24369:SF210">
    <property type="entry name" value="CHAOPTIN-RELATED"/>
    <property type="match status" value="1"/>
</dbReference>
<organism evidence="5 6">
    <name type="scientific">Caerostris darwini</name>
    <dbReference type="NCBI Taxonomy" id="1538125"/>
    <lineage>
        <taxon>Eukaryota</taxon>
        <taxon>Metazoa</taxon>
        <taxon>Ecdysozoa</taxon>
        <taxon>Arthropoda</taxon>
        <taxon>Chelicerata</taxon>
        <taxon>Arachnida</taxon>
        <taxon>Araneae</taxon>
        <taxon>Araneomorphae</taxon>
        <taxon>Entelegynae</taxon>
        <taxon>Araneoidea</taxon>
        <taxon>Araneidae</taxon>
        <taxon>Caerostris</taxon>
    </lineage>
</organism>
<evidence type="ECO:0000256" key="2">
    <source>
        <dbReference type="ARBA" id="ARBA00022729"/>
    </source>
</evidence>
<dbReference type="EMBL" id="BPLQ01009077">
    <property type="protein sequence ID" value="GIY41537.1"/>
    <property type="molecule type" value="Genomic_DNA"/>
</dbReference>
<dbReference type="InterPro" id="IPR050541">
    <property type="entry name" value="LRR_TM_domain-containing"/>
</dbReference>
<reference evidence="5 6" key="1">
    <citation type="submission" date="2021-06" db="EMBL/GenBank/DDBJ databases">
        <title>Caerostris darwini draft genome.</title>
        <authorList>
            <person name="Kono N."/>
            <person name="Arakawa K."/>
        </authorList>
    </citation>
    <scope>NUCLEOTIDE SEQUENCE [LARGE SCALE GENOMIC DNA]</scope>
</reference>
<evidence type="ECO:0000256" key="1">
    <source>
        <dbReference type="ARBA" id="ARBA00022614"/>
    </source>
</evidence>
<dbReference type="InterPro" id="IPR032675">
    <property type="entry name" value="LRR_dom_sf"/>
</dbReference>